<name>A0AAD7HNS0_9AGAR</name>
<comment type="caution">
    <text evidence="2">The sequence shown here is derived from an EMBL/GenBank/DDBJ whole genome shotgun (WGS) entry which is preliminary data.</text>
</comment>
<evidence type="ECO:0000313" key="3">
    <source>
        <dbReference type="Proteomes" id="UP001215598"/>
    </source>
</evidence>
<accession>A0AAD7HNS0</accession>
<evidence type="ECO:0000256" key="1">
    <source>
        <dbReference type="SAM" id="SignalP"/>
    </source>
</evidence>
<proteinExistence type="predicted"/>
<keyword evidence="3" id="KW-1185">Reference proteome</keyword>
<evidence type="ECO:0008006" key="4">
    <source>
        <dbReference type="Google" id="ProtNLM"/>
    </source>
</evidence>
<sequence>MSFHLLANELVFLILAYIPPSDIEAFTLIDTRCHALSLLALTAHLKHKHNAAAMHARFPHNPGSTSNGRDIMVANHLLEQGMLPNLEYLHLNGDLHWLRAQTPEIAAEHDRWPRGRAASPETVQKLMADAERFGLTLPTGFATLIGSQELIERLHLGGDTIALSKLLKCTPEQDGGKGGYVVRFLCDQQGCGFWGVYIDTAGHSCVVRAEGWRDFV</sequence>
<gene>
    <name evidence="2" type="ORF">B0H16DRAFT_1595620</name>
</gene>
<feature type="chain" id="PRO_5042221781" description="F-box domain-containing protein" evidence="1">
    <location>
        <begin position="26"/>
        <end position="216"/>
    </location>
</feature>
<protein>
    <recommendedName>
        <fullName evidence="4">F-box domain-containing protein</fullName>
    </recommendedName>
</protein>
<keyword evidence="1" id="KW-0732">Signal</keyword>
<dbReference type="Proteomes" id="UP001215598">
    <property type="component" value="Unassembled WGS sequence"/>
</dbReference>
<feature type="signal peptide" evidence="1">
    <location>
        <begin position="1"/>
        <end position="25"/>
    </location>
</feature>
<reference evidence="2" key="1">
    <citation type="submission" date="2023-03" db="EMBL/GenBank/DDBJ databases">
        <title>Massive genome expansion in bonnet fungi (Mycena s.s.) driven by repeated elements and novel gene families across ecological guilds.</title>
        <authorList>
            <consortium name="Lawrence Berkeley National Laboratory"/>
            <person name="Harder C.B."/>
            <person name="Miyauchi S."/>
            <person name="Viragh M."/>
            <person name="Kuo A."/>
            <person name="Thoen E."/>
            <person name="Andreopoulos B."/>
            <person name="Lu D."/>
            <person name="Skrede I."/>
            <person name="Drula E."/>
            <person name="Henrissat B."/>
            <person name="Morin E."/>
            <person name="Kohler A."/>
            <person name="Barry K."/>
            <person name="LaButti K."/>
            <person name="Morin E."/>
            <person name="Salamov A."/>
            <person name="Lipzen A."/>
            <person name="Mereny Z."/>
            <person name="Hegedus B."/>
            <person name="Baldrian P."/>
            <person name="Stursova M."/>
            <person name="Weitz H."/>
            <person name="Taylor A."/>
            <person name="Grigoriev I.V."/>
            <person name="Nagy L.G."/>
            <person name="Martin F."/>
            <person name="Kauserud H."/>
        </authorList>
    </citation>
    <scope>NUCLEOTIDE SEQUENCE</scope>
    <source>
        <strain evidence="2">CBHHK182m</strain>
    </source>
</reference>
<dbReference type="AlphaFoldDB" id="A0AAD7HNS0"/>
<organism evidence="2 3">
    <name type="scientific">Mycena metata</name>
    <dbReference type="NCBI Taxonomy" id="1033252"/>
    <lineage>
        <taxon>Eukaryota</taxon>
        <taxon>Fungi</taxon>
        <taxon>Dikarya</taxon>
        <taxon>Basidiomycota</taxon>
        <taxon>Agaricomycotina</taxon>
        <taxon>Agaricomycetes</taxon>
        <taxon>Agaricomycetidae</taxon>
        <taxon>Agaricales</taxon>
        <taxon>Marasmiineae</taxon>
        <taxon>Mycenaceae</taxon>
        <taxon>Mycena</taxon>
    </lineage>
</organism>
<evidence type="ECO:0000313" key="2">
    <source>
        <dbReference type="EMBL" id="KAJ7724921.1"/>
    </source>
</evidence>
<dbReference type="EMBL" id="JARKIB010000198">
    <property type="protein sequence ID" value="KAJ7724921.1"/>
    <property type="molecule type" value="Genomic_DNA"/>
</dbReference>